<dbReference type="Proteomes" id="UP000054166">
    <property type="component" value="Unassembled WGS sequence"/>
</dbReference>
<reference evidence="1 2" key="1">
    <citation type="submission" date="2014-04" db="EMBL/GenBank/DDBJ databases">
        <authorList>
            <consortium name="DOE Joint Genome Institute"/>
            <person name="Kuo A."/>
            <person name="Tarkka M."/>
            <person name="Buscot F."/>
            <person name="Kohler A."/>
            <person name="Nagy L.G."/>
            <person name="Floudas D."/>
            <person name="Copeland A."/>
            <person name="Barry K.W."/>
            <person name="Cichocki N."/>
            <person name="Veneault-Fourrey C."/>
            <person name="LaButti K."/>
            <person name="Lindquist E.A."/>
            <person name="Lipzen A."/>
            <person name="Lundell T."/>
            <person name="Morin E."/>
            <person name="Murat C."/>
            <person name="Sun H."/>
            <person name="Tunlid A."/>
            <person name="Henrissat B."/>
            <person name="Grigoriev I.V."/>
            <person name="Hibbett D.S."/>
            <person name="Martin F."/>
            <person name="Nordberg H.P."/>
            <person name="Cantor M.N."/>
            <person name="Hua S.X."/>
        </authorList>
    </citation>
    <scope>NUCLEOTIDE SEQUENCE [LARGE SCALE GENOMIC DNA]</scope>
    <source>
        <strain evidence="1 2">F 1598</strain>
    </source>
</reference>
<dbReference type="HOGENOM" id="CLU_2400464_0_0_1"/>
<accession>A0A0C3F3I4</accession>
<dbReference type="InParanoid" id="A0A0C3F3I4"/>
<keyword evidence="2" id="KW-1185">Reference proteome</keyword>
<evidence type="ECO:0000313" key="2">
    <source>
        <dbReference type="Proteomes" id="UP000054166"/>
    </source>
</evidence>
<organism evidence="1 2">
    <name type="scientific">Piloderma croceum (strain F 1598)</name>
    <dbReference type="NCBI Taxonomy" id="765440"/>
    <lineage>
        <taxon>Eukaryota</taxon>
        <taxon>Fungi</taxon>
        <taxon>Dikarya</taxon>
        <taxon>Basidiomycota</taxon>
        <taxon>Agaricomycotina</taxon>
        <taxon>Agaricomycetes</taxon>
        <taxon>Agaricomycetidae</taxon>
        <taxon>Atheliales</taxon>
        <taxon>Atheliaceae</taxon>
        <taxon>Piloderma</taxon>
    </lineage>
</organism>
<dbReference type="AlphaFoldDB" id="A0A0C3F3I4"/>
<proteinExistence type="predicted"/>
<evidence type="ECO:0000313" key="1">
    <source>
        <dbReference type="EMBL" id="KIM79330.1"/>
    </source>
</evidence>
<protein>
    <submittedName>
        <fullName evidence="1">Uncharacterized protein</fullName>
    </submittedName>
</protein>
<reference evidence="2" key="2">
    <citation type="submission" date="2015-01" db="EMBL/GenBank/DDBJ databases">
        <title>Evolutionary Origins and Diversification of the Mycorrhizal Mutualists.</title>
        <authorList>
            <consortium name="DOE Joint Genome Institute"/>
            <consortium name="Mycorrhizal Genomics Consortium"/>
            <person name="Kohler A."/>
            <person name="Kuo A."/>
            <person name="Nagy L.G."/>
            <person name="Floudas D."/>
            <person name="Copeland A."/>
            <person name="Barry K.W."/>
            <person name="Cichocki N."/>
            <person name="Veneault-Fourrey C."/>
            <person name="LaButti K."/>
            <person name="Lindquist E.A."/>
            <person name="Lipzen A."/>
            <person name="Lundell T."/>
            <person name="Morin E."/>
            <person name="Murat C."/>
            <person name="Riley R."/>
            <person name="Ohm R."/>
            <person name="Sun H."/>
            <person name="Tunlid A."/>
            <person name="Henrissat B."/>
            <person name="Grigoriev I.V."/>
            <person name="Hibbett D.S."/>
            <person name="Martin F."/>
        </authorList>
    </citation>
    <scope>NUCLEOTIDE SEQUENCE [LARGE SCALE GENOMIC DNA]</scope>
    <source>
        <strain evidence="2">F 1598</strain>
    </source>
</reference>
<sequence>MCCLVKKNSVVRPRLLFLLVVDGPDSTSRFCSTTFVQPLITSPMYGLQRSRMSLREPSACYIRDYFTPPFPSCTGAIRCVHATPIVRLYHIVP</sequence>
<dbReference type="EMBL" id="KN833010">
    <property type="protein sequence ID" value="KIM79330.1"/>
    <property type="molecule type" value="Genomic_DNA"/>
</dbReference>
<gene>
    <name evidence="1" type="ORF">PILCRDRAFT_564343</name>
</gene>
<name>A0A0C3F3I4_PILCF</name>